<evidence type="ECO:0000256" key="5">
    <source>
        <dbReference type="PIRSR" id="PIRSR622314-4"/>
    </source>
</evidence>
<gene>
    <name evidence="6" type="ORF">A2725_02815</name>
</gene>
<keyword evidence="1" id="KW-0456">Lyase</keyword>
<reference evidence="6 7" key="1">
    <citation type="journal article" date="2016" name="Nat. Commun.">
        <title>Thousands of microbial genomes shed light on interconnected biogeochemical processes in an aquifer system.</title>
        <authorList>
            <person name="Anantharaman K."/>
            <person name="Brown C.T."/>
            <person name="Hug L.A."/>
            <person name="Sharon I."/>
            <person name="Castelle C.J."/>
            <person name="Probst A.J."/>
            <person name="Thomas B.C."/>
            <person name="Singh A."/>
            <person name="Wilkins M.J."/>
            <person name="Karaoz U."/>
            <person name="Brodie E.L."/>
            <person name="Williams K.H."/>
            <person name="Hubbard S.S."/>
            <person name="Banfield J.F."/>
        </authorList>
    </citation>
    <scope>NUCLEOTIDE SEQUENCE [LARGE SCALE GENOMIC DNA]</scope>
</reference>
<organism evidence="6 7">
    <name type="scientific">Candidatus Magasanikbacteria bacterium RIFCSPHIGHO2_01_FULL_33_34</name>
    <dbReference type="NCBI Taxonomy" id="1798671"/>
    <lineage>
        <taxon>Bacteria</taxon>
        <taxon>Candidatus Magasanikiibacteriota</taxon>
    </lineage>
</organism>
<feature type="binding site" evidence="3">
    <location>
        <position position="198"/>
    </location>
    <ligand>
        <name>substrate</name>
    </ligand>
</feature>
<dbReference type="Proteomes" id="UP000177067">
    <property type="component" value="Unassembled WGS sequence"/>
</dbReference>
<dbReference type="Gene3D" id="1.20.200.10">
    <property type="entry name" value="Fumarase/aspartase (Central domain)"/>
    <property type="match status" value="1"/>
</dbReference>
<dbReference type="NCBIfam" id="TIGR03832">
    <property type="entry name" value="Tyr_2_3_mutase"/>
    <property type="match status" value="1"/>
</dbReference>
<dbReference type="InterPro" id="IPR001106">
    <property type="entry name" value="Aromatic_Lyase"/>
</dbReference>
<feature type="cross-link" description="5-imidazolinone (Ala-Gly)" evidence="5">
    <location>
        <begin position="145"/>
        <end position="147"/>
    </location>
</feature>
<dbReference type="SUPFAM" id="SSF48557">
    <property type="entry name" value="L-aspartase-like"/>
    <property type="match status" value="1"/>
</dbReference>
<sequence>MSDNKIKLDGDSLSLDNFIKVVREGVVVYFSKESQKKMKESRQMLEDWVNDEKVVYGVTTGFGPFVSVLIPSKHQTDLQENLIRSHSANVGPLFSEEEVRAAMLLRLNVFAKGCSAIRIGTVNTLKEMLNKRIHPCVPQWGSVGASGDLTPSSHIALALMGEGEVIYKGKKVKTAFAFKKEGVIPVKFKAKEGLALINGTTMMTGVGAIQLYDAWNLVRSAEIISAISMGALNASMEPFIARGHEMKAHPGQISVASNLRKLLADCELVINNDKLKKIQNDLQDKIKNGKEVVDSGIHVQDVYSLRATPQVLGAVRGALDYITNSLLIEMNSANDNPLFFTDLGISYQGANFHGQTVALPLDVLSISLTEIAVLSERRLNKLLDSVRSRGLTPFLAGKKAGLSCGFEGSQYIPTSLVAECRTLCNPVSIQSIPSNGENQDVVSMGLIAARKARDIKEKIEYVLAVELLAACQGVEERGVEKLGNILTLAHKEVRKLVSSHNKDRVMSNDFEKIKDFIHQGKLVSVIKKKISDLE</sequence>
<dbReference type="InterPro" id="IPR022314">
    <property type="entry name" value="Tyr_aminomutase"/>
</dbReference>
<evidence type="ECO:0000256" key="1">
    <source>
        <dbReference type="ARBA" id="ARBA00023239"/>
    </source>
</evidence>
<evidence type="ECO:0000313" key="6">
    <source>
        <dbReference type="EMBL" id="OGH58607.1"/>
    </source>
</evidence>
<dbReference type="GO" id="GO:0016841">
    <property type="term" value="F:ammonia-lyase activity"/>
    <property type="evidence" value="ECO:0007669"/>
    <property type="project" value="UniProtKB-ARBA"/>
</dbReference>
<evidence type="ECO:0000256" key="4">
    <source>
        <dbReference type="PIRSR" id="PIRSR622314-3"/>
    </source>
</evidence>
<feature type="binding site" evidence="3">
    <location>
        <position position="86"/>
    </location>
    <ligand>
        <name>substrate</name>
    </ligand>
</feature>
<evidence type="ECO:0000256" key="3">
    <source>
        <dbReference type="PIRSR" id="PIRSR622314-2"/>
    </source>
</evidence>
<name>A0A1F6LGU4_9BACT</name>
<dbReference type="NCBIfam" id="NF006871">
    <property type="entry name" value="PRK09367.1"/>
    <property type="match status" value="1"/>
</dbReference>
<dbReference type="PANTHER" id="PTHR10362">
    <property type="entry name" value="HISTIDINE AMMONIA-LYASE"/>
    <property type="match status" value="1"/>
</dbReference>
<dbReference type="CDD" id="cd00332">
    <property type="entry name" value="PAL-HAL"/>
    <property type="match status" value="1"/>
</dbReference>
<feature type="active site" description="Proton donor/acceptor" evidence="2">
    <location>
        <position position="56"/>
    </location>
</feature>
<dbReference type="Gene3D" id="1.10.275.10">
    <property type="entry name" value="Fumarase/aspartase (N-terminal domain)"/>
    <property type="match status" value="1"/>
</dbReference>
<proteinExistence type="predicted"/>
<dbReference type="Pfam" id="PF00221">
    <property type="entry name" value="Lyase_aromatic"/>
    <property type="match status" value="1"/>
</dbReference>
<evidence type="ECO:0000256" key="2">
    <source>
        <dbReference type="PIRSR" id="PIRSR622314-1"/>
    </source>
</evidence>
<dbReference type="InterPro" id="IPR008948">
    <property type="entry name" value="L-Aspartase-like"/>
</dbReference>
<dbReference type="FunFam" id="1.10.275.10:FF:000005">
    <property type="entry name" value="Histidine ammonia-lyase"/>
    <property type="match status" value="1"/>
</dbReference>
<dbReference type="AlphaFoldDB" id="A0A1F6LGU4"/>
<feature type="binding site" evidence="3">
    <location>
        <position position="306"/>
    </location>
    <ligand>
        <name>substrate</name>
    </ligand>
</feature>
<dbReference type="InterPro" id="IPR024083">
    <property type="entry name" value="Fumarase/histidase_N"/>
</dbReference>
<evidence type="ECO:0000313" key="7">
    <source>
        <dbReference type="Proteomes" id="UP000177067"/>
    </source>
</evidence>
<protein>
    <submittedName>
        <fullName evidence="6">Tyrosine 2,3-aminomutase</fullName>
    </submittedName>
</protein>
<feature type="modified residue" description="2,3-didehydroalanine (Ser)" evidence="4">
    <location>
        <position position="146"/>
    </location>
</feature>
<accession>A0A1F6LGU4</accession>
<dbReference type="EMBL" id="MFPS01000009">
    <property type="protein sequence ID" value="OGH58607.1"/>
    <property type="molecule type" value="Genomic_DNA"/>
</dbReference>
<comment type="caution">
    <text evidence="6">The sequence shown here is derived from an EMBL/GenBank/DDBJ whole genome shotgun (WGS) entry which is preliminary data.</text>
</comment>